<comment type="caution">
    <text evidence="2">The sequence shown here is derived from an EMBL/GenBank/DDBJ whole genome shotgun (WGS) entry which is preliminary data.</text>
</comment>
<evidence type="ECO:0008006" key="4">
    <source>
        <dbReference type="Google" id="ProtNLM"/>
    </source>
</evidence>
<proteinExistence type="predicted"/>
<dbReference type="RefSeq" id="WP_302721560.1">
    <property type="nucleotide sequence ID" value="NZ_JAULRU010000344.1"/>
</dbReference>
<sequence length="338" mass="36925">MTRSALIPAKRNAGQAMTEFVVSVAFIFMVLFVVVPLFGKIIDMKMTNLQASRYAAWERTVWLQSNNAWNDSGTDNSGDFVISSDEFESVAVRSDDDLLNTLQNRFYNGQGRGEIRPIDSSDALGVSGDTSPVWTYPQSKRSMFGDVQLEIAEEETDSIAYDVIDALKSVTNPVASALGTLTSALGGSNEDLLSFDYNLKGYYSPTLTTSLNTANAKGGGNGEWDRTGGNWGSGIEDAIFQRWDGEFVSNSAILADGWNAQSVGYYKDRVDNYVPSTVFDNALFDAIIDILSCLEGCFANSAIDKLDFGDIEVNPMPFDEDSGAPLDISEDGGFYYYD</sequence>
<dbReference type="EMBL" id="JAXAFO010000064">
    <property type="protein sequence ID" value="MDX6851483.1"/>
    <property type="molecule type" value="Genomic_DNA"/>
</dbReference>
<reference evidence="2 3" key="1">
    <citation type="submission" date="2023-11" db="EMBL/GenBank/DDBJ databases">
        <title>Gilvimarinus fulvus sp. nov., isolated from the surface of Kelp.</title>
        <authorList>
            <person name="Sun Y.Y."/>
            <person name="Gong Y."/>
            <person name="Du Z.J."/>
        </authorList>
    </citation>
    <scope>NUCLEOTIDE SEQUENCE [LARGE SCALE GENOMIC DNA]</scope>
    <source>
        <strain evidence="2 3">SDUM040013</strain>
    </source>
</reference>
<dbReference type="Proteomes" id="UP001273505">
    <property type="component" value="Unassembled WGS sequence"/>
</dbReference>
<gene>
    <name evidence="2" type="ORF">SCD92_19090</name>
</gene>
<feature type="transmembrane region" description="Helical" evidence="1">
    <location>
        <begin position="20"/>
        <end position="39"/>
    </location>
</feature>
<evidence type="ECO:0000313" key="3">
    <source>
        <dbReference type="Proteomes" id="UP001273505"/>
    </source>
</evidence>
<keyword evidence="1" id="KW-0472">Membrane</keyword>
<keyword evidence="3" id="KW-1185">Reference proteome</keyword>
<keyword evidence="1" id="KW-1133">Transmembrane helix</keyword>
<name>A0ABU4S6E9_9GAMM</name>
<keyword evidence="1" id="KW-0812">Transmembrane</keyword>
<evidence type="ECO:0000313" key="2">
    <source>
        <dbReference type="EMBL" id="MDX6851483.1"/>
    </source>
</evidence>
<protein>
    <recommendedName>
        <fullName evidence="4">Flp pilus-assembly TadG-like N-terminal domain-containing protein</fullName>
    </recommendedName>
</protein>
<evidence type="ECO:0000256" key="1">
    <source>
        <dbReference type="SAM" id="Phobius"/>
    </source>
</evidence>
<organism evidence="2 3">
    <name type="scientific">Gilvimarinus gilvus</name>
    <dbReference type="NCBI Taxonomy" id="3058038"/>
    <lineage>
        <taxon>Bacteria</taxon>
        <taxon>Pseudomonadati</taxon>
        <taxon>Pseudomonadota</taxon>
        <taxon>Gammaproteobacteria</taxon>
        <taxon>Cellvibrionales</taxon>
        <taxon>Cellvibrionaceae</taxon>
        <taxon>Gilvimarinus</taxon>
    </lineage>
</organism>
<accession>A0ABU4S6E9</accession>